<organism evidence="1 2">
    <name type="scientific">Larimichthys crocea</name>
    <name type="common">Large yellow croaker</name>
    <name type="synonym">Pseudosciaena crocea</name>
    <dbReference type="NCBI Taxonomy" id="215358"/>
    <lineage>
        <taxon>Eukaryota</taxon>
        <taxon>Metazoa</taxon>
        <taxon>Chordata</taxon>
        <taxon>Craniata</taxon>
        <taxon>Vertebrata</taxon>
        <taxon>Euteleostomi</taxon>
        <taxon>Actinopterygii</taxon>
        <taxon>Neopterygii</taxon>
        <taxon>Teleostei</taxon>
        <taxon>Neoteleostei</taxon>
        <taxon>Acanthomorphata</taxon>
        <taxon>Eupercaria</taxon>
        <taxon>Sciaenidae</taxon>
        <taxon>Larimichthys</taxon>
    </lineage>
</organism>
<reference evidence="1" key="1">
    <citation type="submission" date="2018-11" db="EMBL/GenBank/DDBJ databases">
        <title>The sequence and de novo assembly of Larimichthys crocea genome using PacBio and Hi-C technologies.</title>
        <authorList>
            <person name="Xu P."/>
            <person name="Chen B."/>
            <person name="Zhou Z."/>
            <person name="Ke Q."/>
            <person name="Wu Y."/>
            <person name="Bai H."/>
            <person name="Pu F."/>
        </authorList>
    </citation>
    <scope>NUCLEOTIDE SEQUENCE</scope>
    <source>
        <tissue evidence="1">Muscle</tissue>
    </source>
</reference>
<keyword evidence="2" id="KW-1185">Reference proteome</keyword>
<protein>
    <submittedName>
        <fullName evidence="1">Uncharacterized protein</fullName>
    </submittedName>
</protein>
<evidence type="ECO:0000313" key="2">
    <source>
        <dbReference type="Proteomes" id="UP000793456"/>
    </source>
</evidence>
<dbReference type="Proteomes" id="UP000793456">
    <property type="component" value="Chromosome I"/>
</dbReference>
<proteinExistence type="predicted"/>
<gene>
    <name evidence="1" type="ORF">E3U43_008857</name>
</gene>
<sequence>MKLGLLVVLVVEVLVPSLSESQIISKCELKEKLGESIEVYLEASEIQGKNCEDRYVFQRLEDKMSVLVVCLLAVLGCSVAEGATVSKCDLKQKLTDKLRDQAEDIAYDVDKLVAKIVCHVEYAAGFNTSAVNDLTIASEHTRRKRSDSGLFGLAEYEPVPTTAHPRNRRHASDSSSETIWTLYGLFQLSNHLVCKDSTTETHNVCVWAPQPFEKHHRKLSTPFSDKQRNKSGFACMEGVDMKLGLLVVLAVAVLVPSLSESRIISRCELKEKLGEALEGYLPWGLRRFKERIVKIVVCKLMRMSNLDTGLVKVRGKRRTRPTPVVTTRATTTRPTTTTTTTETTTTRPTTTEATTTTTTTETTTTRPTTTEATTTTTTPETTTTRPTTTEATTTTTTTETTTRPTTTEATTTTTTTAETTTRPTTTEATTTTTTAETTTRPTTTEATTTTTTTAETTTRPTTTEATTTTTTTAETTTRPTTTEATTTTTTTAETTTRPTTTEATTTRPTTDEATTTTEATAPESGAPRSTLEPNQTATELGKRRRKRGADSSQSDEPNELESSLEEILNQEENLFDEEEMEQDDNRTDSDEESSEQGSVESGQRKKRFVPRWKPKRRRTWSLGYYGLFQLSDSHFCDSGYRWSHNRCQTSCSAFTDDDITDDIKCFVETGYWWHVLTRRPFQSCHFYAHHLFRQCI</sequence>
<accession>A0ACD3RX39</accession>
<comment type="caution">
    <text evidence="1">The sequence shown here is derived from an EMBL/GenBank/DDBJ whole genome shotgun (WGS) entry which is preliminary data.</text>
</comment>
<evidence type="ECO:0000313" key="1">
    <source>
        <dbReference type="EMBL" id="TMS23551.1"/>
    </source>
</evidence>
<dbReference type="EMBL" id="CM011674">
    <property type="protein sequence ID" value="TMS23551.1"/>
    <property type="molecule type" value="Genomic_DNA"/>
</dbReference>
<name>A0ACD3RX39_LARCR</name>